<feature type="region of interest" description="Disordered" evidence="1">
    <location>
        <begin position="222"/>
        <end position="244"/>
    </location>
</feature>
<evidence type="ECO:0000313" key="3">
    <source>
        <dbReference type="Proteomes" id="UP001150238"/>
    </source>
</evidence>
<comment type="caution">
    <text evidence="2">The sequence shown here is derived from an EMBL/GenBank/DDBJ whole genome shotgun (WGS) entry which is preliminary data.</text>
</comment>
<protein>
    <submittedName>
        <fullName evidence="2">Uncharacterized protein</fullName>
    </submittedName>
</protein>
<evidence type="ECO:0000256" key="1">
    <source>
        <dbReference type="SAM" id="MobiDB-lite"/>
    </source>
</evidence>
<evidence type="ECO:0000313" key="2">
    <source>
        <dbReference type="EMBL" id="KAJ4474626.1"/>
    </source>
</evidence>
<feature type="region of interest" description="Disordered" evidence="1">
    <location>
        <begin position="47"/>
        <end position="73"/>
    </location>
</feature>
<accession>A0A9W9A6B8</accession>
<sequence>MRVAGINSNIATSQFIGTSVSCSDISVSSQPLLSTALEITFSVVPTSFKSDPSTSSSSSLTSSLSIPPGKSKSHTGAIVGEAIGGRALAIIIIAGDHDPNRPMPGIALDISARAGEGVGHIPVNDGADARPGTVTPYRNRLLRGRLFLTLQVVHVAKRPLRNQRSWRQANLVEETSLYIKMGEELRLRCLLRENWKGESKIRMRSPTYESLIPLVRLGEIRNSNGSRRNSRSRRSSGRNGSKYL</sequence>
<proteinExistence type="predicted"/>
<dbReference type="PROSITE" id="PS51257">
    <property type="entry name" value="PROKAR_LIPOPROTEIN"/>
    <property type="match status" value="1"/>
</dbReference>
<reference evidence="2" key="1">
    <citation type="submission" date="2022-08" db="EMBL/GenBank/DDBJ databases">
        <authorList>
            <consortium name="DOE Joint Genome Institute"/>
            <person name="Min B."/>
            <person name="Riley R."/>
            <person name="Sierra-Patev S."/>
            <person name="Naranjo-Ortiz M."/>
            <person name="Looney B."/>
            <person name="Konkel Z."/>
            <person name="Slot J.C."/>
            <person name="Sakamoto Y."/>
            <person name="Steenwyk J.L."/>
            <person name="Rokas A."/>
            <person name="Carro J."/>
            <person name="Camarero S."/>
            <person name="Ferreira P."/>
            <person name="Molpeceres G."/>
            <person name="Ruiz-Duenas F.J."/>
            <person name="Serrano A."/>
            <person name="Henrissat B."/>
            <person name="Drula E."/>
            <person name="Hughes K.W."/>
            <person name="Mata J.L."/>
            <person name="Ishikawa N.K."/>
            <person name="Vargas-Isla R."/>
            <person name="Ushijima S."/>
            <person name="Smith C.A."/>
            <person name="Ahrendt S."/>
            <person name="Andreopoulos W."/>
            <person name="He G."/>
            <person name="Labutti K."/>
            <person name="Lipzen A."/>
            <person name="Ng V."/>
            <person name="Sandor L."/>
            <person name="Barry K."/>
            <person name="Martinez A.T."/>
            <person name="Xiao Y."/>
            <person name="Gibbons J.G."/>
            <person name="Terashima K."/>
            <person name="Hibbett D.S."/>
            <person name="Grigoriev I.V."/>
        </authorList>
    </citation>
    <scope>NUCLEOTIDE SEQUENCE</scope>
    <source>
        <strain evidence="2">Sp2 HRB7682 ss15</strain>
    </source>
</reference>
<name>A0A9W9A6B8_9AGAR</name>
<gene>
    <name evidence="2" type="ORF">C8J55DRAFT_518182</name>
</gene>
<dbReference type="AlphaFoldDB" id="A0A9W9A6B8"/>
<dbReference type="Proteomes" id="UP001150238">
    <property type="component" value="Unassembled WGS sequence"/>
</dbReference>
<dbReference type="EMBL" id="JANVFS010000023">
    <property type="protein sequence ID" value="KAJ4474626.1"/>
    <property type="molecule type" value="Genomic_DNA"/>
</dbReference>
<feature type="compositionally biased region" description="Low complexity" evidence="1">
    <location>
        <begin position="53"/>
        <end position="65"/>
    </location>
</feature>
<organism evidence="2 3">
    <name type="scientific">Lentinula lateritia</name>
    <dbReference type="NCBI Taxonomy" id="40482"/>
    <lineage>
        <taxon>Eukaryota</taxon>
        <taxon>Fungi</taxon>
        <taxon>Dikarya</taxon>
        <taxon>Basidiomycota</taxon>
        <taxon>Agaricomycotina</taxon>
        <taxon>Agaricomycetes</taxon>
        <taxon>Agaricomycetidae</taxon>
        <taxon>Agaricales</taxon>
        <taxon>Marasmiineae</taxon>
        <taxon>Omphalotaceae</taxon>
        <taxon>Lentinula</taxon>
    </lineage>
</organism>
<reference evidence="2" key="2">
    <citation type="journal article" date="2023" name="Proc. Natl. Acad. Sci. U.S.A.">
        <title>A global phylogenomic analysis of the shiitake genus Lentinula.</title>
        <authorList>
            <person name="Sierra-Patev S."/>
            <person name="Min B."/>
            <person name="Naranjo-Ortiz M."/>
            <person name="Looney B."/>
            <person name="Konkel Z."/>
            <person name="Slot J.C."/>
            <person name="Sakamoto Y."/>
            <person name="Steenwyk J.L."/>
            <person name="Rokas A."/>
            <person name="Carro J."/>
            <person name="Camarero S."/>
            <person name="Ferreira P."/>
            <person name="Molpeceres G."/>
            <person name="Ruiz-Duenas F.J."/>
            <person name="Serrano A."/>
            <person name="Henrissat B."/>
            <person name="Drula E."/>
            <person name="Hughes K.W."/>
            <person name="Mata J.L."/>
            <person name="Ishikawa N.K."/>
            <person name="Vargas-Isla R."/>
            <person name="Ushijima S."/>
            <person name="Smith C.A."/>
            <person name="Donoghue J."/>
            <person name="Ahrendt S."/>
            <person name="Andreopoulos W."/>
            <person name="He G."/>
            <person name="LaButti K."/>
            <person name="Lipzen A."/>
            <person name="Ng V."/>
            <person name="Riley R."/>
            <person name="Sandor L."/>
            <person name="Barry K."/>
            <person name="Martinez A.T."/>
            <person name="Xiao Y."/>
            <person name="Gibbons J.G."/>
            <person name="Terashima K."/>
            <person name="Grigoriev I.V."/>
            <person name="Hibbett D."/>
        </authorList>
    </citation>
    <scope>NUCLEOTIDE SEQUENCE</scope>
    <source>
        <strain evidence="2">Sp2 HRB7682 ss15</strain>
    </source>
</reference>